<evidence type="ECO:0000313" key="3">
    <source>
        <dbReference type="EMBL" id="SEA46655.1"/>
    </source>
</evidence>
<name>A0A1H4BEM0_9BURK</name>
<keyword evidence="4" id="KW-1185">Reference proteome</keyword>
<dbReference type="InterPro" id="IPR008457">
    <property type="entry name" value="Cu-R_CopD_dom"/>
</dbReference>
<dbReference type="Pfam" id="PF05425">
    <property type="entry name" value="CopD"/>
    <property type="match status" value="1"/>
</dbReference>
<evidence type="ECO:0000259" key="2">
    <source>
        <dbReference type="Pfam" id="PF05425"/>
    </source>
</evidence>
<accession>A0A1H4BEM0</accession>
<reference evidence="4" key="1">
    <citation type="submission" date="2016-10" db="EMBL/GenBank/DDBJ databases">
        <authorList>
            <person name="Varghese N."/>
            <person name="Submissions S."/>
        </authorList>
    </citation>
    <scope>NUCLEOTIDE SEQUENCE [LARGE SCALE GENOMIC DNA]</scope>
    <source>
        <strain evidence="4">DSM 25157</strain>
    </source>
</reference>
<keyword evidence="1" id="KW-1133">Transmembrane helix</keyword>
<feature type="transmembrane region" description="Helical" evidence="1">
    <location>
        <begin position="48"/>
        <end position="70"/>
    </location>
</feature>
<sequence length="155" mass="16728">MLYASLKLIHLLSIIVWIGGMVFAHFFLRPAAQALEPAARVQLMHQVLQRFFAAVLVAVVLVLASGLWMIGQSAREAAQSDGRFAMPMAWTVMATLGLVMVAIFGHIRLILFKRLQRAVAASDWPAGGKALAGIRTWVGVNLVLGVLTVVVALLG</sequence>
<evidence type="ECO:0000256" key="1">
    <source>
        <dbReference type="SAM" id="Phobius"/>
    </source>
</evidence>
<dbReference type="GeneID" id="34232352"/>
<organism evidence="3 4">
    <name type="scientific">Acidovorax soli</name>
    <dbReference type="NCBI Taxonomy" id="592050"/>
    <lineage>
        <taxon>Bacteria</taxon>
        <taxon>Pseudomonadati</taxon>
        <taxon>Pseudomonadota</taxon>
        <taxon>Betaproteobacteria</taxon>
        <taxon>Burkholderiales</taxon>
        <taxon>Comamonadaceae</taxon>
        <taxon>Acidovorax</taxon>
    </lineage>
</organism>
<dbReference type="AlphaFoldDB" id="A0A1H4BEM0"/>
<keyword evidence="1" id="KW-0472">Membrane</keyword>
<dbReference type="STRING" id="592050.SAMN05421875_11431"/>
<dbReference type="EMBL" id="FNQJ01000014">
    <property type="protein sequence ID" value="SEA46655.1"/>
    <property type="molecule type" value="Genomic_DNA"/>
</dbReference>
<feature type="transmembrane region" description="Helical" evidence="1">
    <location>
        <begin position="90"/>
        <end position="111"/>
    </location>
</feature>
<feature type="transmembrane region" description="Helical" evidence="1">
    <location>
        <begin position="132"/>
        <end position="154"/>
    </location>
</feature>
<dbReference type="Proteomes" id="UP000199002">
    <property type="component" value="Unassembled WGS sequence"/>
</dbReference>
<keyword evidence="1" id="KW-0812">Transmembrane</keyword>
<feature type="transmembrane region" description="Helical" evidence="1">
    <location>
        <begin position="6"/>
        <end position="28"/>
    </location>
</feature>
<dbReference type="RefSeq" id="WP_092698450.1">
    <property type="nucleotide sequence ID" value="NZ_CAXIQL010000051.1"/>
</dbReference>
<dbReference type="GO" id="GO:0016020">
    <property type="term" value="C:membrane"/>
    <property type="evidence" value="ECO:0007669"/>
    <property type="project" value="InterPro"/>
</dbReference>
<gene>
    <name evidence="3" type="ORF">SAMN05421875_11431</name>
</gene>
<feature type="domain" description="Copper resistance protein D" evidence="2">
    <location>
        <begin position="46"/>
        <end position="152"/>
    </location>
</feature>
<proteinExistence type="predicted"/>
<protein>
    <submittedName>
        <fullName evidence="3">Uncharacterized membrane protein</fullName>
    </submittedName>
</protein>
<evidence type="ECO:0000313" key="4">
    <source>
        <dbReference type="Proteomes" id="UP000199002"/>
    </source>
</evidence>